<feature type="non-terminal residue" evidence="1">
    <location>
        <position position="273"/>
    </location>
</feature>
<evidence type="ECO:0000313" key="1">
    <source>
        <dbReference type="EMBL" id="GAG07132.1"/>
    </source>
</evidence>
<dbReference type="AlphaFoldDB" id="X0V6Y6"/>
<accession>X0V6Y6</accession>
<sequence>VECSCVSEDGTTLKSANEFGCANAKINLDAGKYKIEIVECCHEWIRDGKSAGWTGKIVGLHSINPNLLSAGTDFRKMPNMDPNNPQFDTIFDNSFWLARGTSPAFFNDLFRTNNDARMHYLRMDRLHVVSNGAFAVKQDEEIKVPLETTKMVVAASSFNHTGGQVWLSCASPFTGTLTVRITPSDCFEDSEITQEGVQFDSDGNPIYTGPTKGDIVEVETPECEVPIAILMAGVVQDSEGHRKVSLQGVQNGLLQQPGVILPEGRYILEITEC</sequence>
<proteinExistence type="predicted"/>
<gene>
    <name evidence="1" type="ORF">S01H1_32938</name>
</gene>
<comment type="caution">
    <text evidence="1">The sequence shown here is derived from an EMBL/GenBank/DDBJ whole genome shotgun (WGS) entry which is preliminary data.</text>
</comment>
<protein>
    <submittedName>
        <fullName evidence="1">Uncharacterized protein</fullName>
    </submittedName>
</protein>
<feature type="non-terminal residue" evidence="1">
    <location>
        <position position="1"/>
    </location>
</feature>
<reference evidence="1" key="1">
    <citation type="journal article" date="2014" name="Front. Microbiol.">
        <title>High frequency of phylogenetically diverse reductive dehalogenase-homologous genes in deep subseafloor sedimentary metagenomes.</title>
        <authorList>
            <person name="Kawai M."/>
            <person name="Futagami T."/>
            <person name="Toyoda A."/>
            <person name="Takaki Y."/>
            <person name="Nishi S."/>
            <person name="Hori S."/>
            <person name="Arai W."/>
            <person name="Tsubouchi T."/>
            <person name="Morono Y."/>
            <person name="Uchiyama I."/>
            <person name="Ito T."/>
            <person name="Fujiyama A."/>
            <person name="Inagaki F."/>
            <person name="Takami H."/>
        </authorList>
    </citation>
    <scope>NUCLEOTIDE SEQUENCE</scope>
    <source>
        <strain evidence="1">Expedition CK06-06</strain>
    </source>
</reference>
<dbReference type="EMBL" id="BARS01020426">
    <property type="protein sequence ID" value="GAG07132.1"/>
    <property type="molecule type" value="Genomic_DNA"/>
</dbReference>
<name>X0V6Y6_9ZZZZ</name>
<organism evidence="1">
    <name type="scientific">marine sediment metagenome</name>
    <dbReference type="NCBI Taxonomy" id="412755"/>
    <lineage>
        <taxon>unclassified sequences</taxon>
        <taxon>metagenomes</taxon>
        <taxon>ecological metagenomes</taxon>
    </lineage>
</organism>